<comment type="caution">
    <text evidence="2">The sequence shown here is derived from an EMBL/GenBank/DDBJ whole genome shotgun (WGS) entry which is preliminary data.</text>
</comment>
<dbReference type="EMBL" id="PQIB02000011">
    <property type="protein sequence ID" value="RLM86831.1"/>
    <property type="molecule type" value="Genomic_DNA"/>
</dbReference>
<sequence length="256" mass="29225">MAPALLDDLTEEIFLRIHLADAATLVRATLVCRRWCRLIAAPGFRRRFREFHRAPHMLVFSCNIDLGRYVVDDLGSFYGRPSTVARFVRTSFCLKRVDMESSRVVDTRHGRVLLHRASNRGNNYLFFWDPITKEGRELPTELPFRYPDSWNAAVFCTAAGCNHLDCHGKPFAVFFVATSHTGIFNFVYSSETGSWSVATDTSVQQTEDALVLEPSALVGNEFYFLLQTKTKILKRNISTREMHVIHLPRTSAHLPL</sequence>
<organism evidence="2 3">
    <name type="scientific">Panicum miliaceum</name>
    <name type="common">Proso millet</name>
    <name type="synonym">Broomcorn millet</name>
    <dbReference type="NCBI Taxonomy" id="4540"/>
    <lineage>
        <taxon>Eukaryota</taxon>
        <taxon>Viridiplantae</taxon>
        <taxon>Streptophyta</taxon>
        <taxon>Embryophyta</taxon>
        <taxon>Tracheophyta</taxon>
        <taxon>Spermatophyta</taxon>
        <taxon>Magnoliopsida</taxon>
        <taxon>Liliopsida</taxon>
        <taxon>Poales</taxon>
        <taxon>Poaceae</taxon>
        <taxon>PACMAD clade</taxon>
        <taxon>Panicoideae</taxon>
        <taxon>Panicodae</taxon>
        <taxon>Paniceae</taxon>
        <taxon>Panicinae</taxon>
        <taxon>Panicum</taxon>
        <taxon>Panicum sect. Panicum</taxon>
    </lineage>
</organism>
<name>A0A3L6QUP0_PANMI</name>
<dbReference type="PANTHER" id="PTHR32133">
    <property type="entry name" value="OS07G0120400 PROTEIN"/>
    <property type="match status" value="1"/>
</dbReference>
<dbReference type="Gene3D" id="1.20.1280.50">
    <property type="match status" value="1"/>
</dbReference>
<dbReference type="InterPro" id="IPR036047">
    <property type="entry name" value="F-box-like_dom_sf"/>
</dbReference>
<reference evidence="3" key="1">
    <citation type="journal article" date="2019" name="Nat. Commun.">
        <title>The genome of broomcorn millet.</title>
        <authorList>
            <person name="Zou C."/>
            <person name="Miki D."/>
            <person name="Li D."/>
            <person name="Tang Q."/>
            <person name="Xiao L."/>
            <person name="Rajput S."/>
            <person name="Deng P."/>
            <person name="Jia W."/>
            <person name="Huang R."/>
            <person name="Zhang M."/>
            <person name="Sun Y."/>
            <person name="Hu J."/>
            <person name="Fu X."/>
            <person name="Schnable P.S."/>
            <person name="Li F."/>
            <person name="Zhang H."/>
            <person name="Feng B."/>
            <person name="Zhu X."/>
            <person name="Liu R."/>
            <person name="Schnable J.C."/>
            <person name="Zhu J.-K."/>
            <person name="Zhang H."/>
        </authorList>
    </citation>
    <scope>NUCLEOTIDE SEQUENCE [LARGE SCALE GENOMIC DNA]</scope>
</reference>
<evidence type="ECO:0000313" key="2">
    <source>
        <dbReference type="EMBL" id="RLM86831.1"/>
    </source>
</evidence>
<dbReference type="Pfam" id="PF12937">
    <property type="entry name" value="F-box-like"/>
    <property type="match status" value="1"/>
</dbReference>
<dbReference type="AlphaFoldDB" id="A0A3L6QUP0"/>
<dbReference type="SUPFAM" id="SSF81383">
    <property type="entry name" value="F-box domain"/>
    <property type="match status" value="1"/>
</dbReference>
<feature type="domain" description="F-box" evidence="1">
    <location>
        <begin position="11"/>
        <end position="46"/>
    </location>
</feature>
<proteinExistence type="predicted"/>
<dbReference type="InterPro" id="IPR001810">
    <property type="entry name" value="F-box_dom"/>
</dbReference>
<dbReference type="OrthoDB" id="689596at2759"/>
<evidence type="ECO:0000313" key="3">
    <source>
        <dbReference type="Proteomes" id="UP000275267"/>
    </source>
</evidence>
<dbReference type="PANTHER" id="PTHR32133:SF386">
    <property type="entry name" value="F-BOX DOMAIN-CONTAINING PROTEIN"/>
    <property type="match status" value="1"/>
</dbReference>
<gene>
    <name evidence="2" type="ORF">C2845_PM04G01360</name>
</gene>
<accession>A0A3L6QUP0</accession>
<protein>
    <recommendedName>
        <fullName evidence="1">F-box domain-containing protein</fullName>
    </recommendedName>
</protein>
<dbReference type="Proteomes" id="UP000275267">
    <property type="component" value="Unassembled WGS sequence"/>
</dbReference>
<evidence type="ECO:0000259" key="1">
    <source>
        <dbReference type="Pfam" id="PF12937"/>
    </source>
</evidence>
<keyword evidence="3" id="KW-1185">Reference proteome</keyword>